<name>A0A5K7XYG4_9VIRU</name>
<organism evidence="1">
    <name type="scientific">Abalone asfa-like virus</name>
    <dbReference type="NCBI Taxonomy" id="2839893"/>
    <lineage>
        <taxon>Viruses</taxon>
        <taxon>Varidnaviria</taxon>
        <taxon>Bamfordvirae</taxon>
        <taxon>Nucleocytoviricota</taxon>
        <taxon>Pokkesviricetes</taxon>
        <taxon>Asfuvirales</taxon>
        <taxon>Asfarviridae</taxon>
    </lineage>
</organism>
<reference evidence="1" key="1">
    <citation type="journal article" date="2020" name="Sci. Rep.">
        <title>A novel Asfarvirus-like virus identified as a potential cause of mass mortality of abalone.</title>
        <authorList>
            <person name="Matsuyama T."/>
            <person name="Takano T."/>
            <person name="Nishiki I."/>
            <person name="Fujiwara A."/>
            <person name="Kiryu I."/>
            <person name="Inada M."/>
            <person name="Sakai T."/>
            <person name="Terashima S."/>
            <person name="Matsuura Y."/>
            <person name="Isowa K."/>
            <person name="Nakayasu C."/>
        </authorList>
    </citation>
    <scope>NUCLEOTIDE SEQUENCE</scope>
</reference>
<proteinExistence type="predicted"/>
<sequence>MSSQDTKYKFIVNIINPFKDDPTLYSYFEGLTLDLGVLAYGDAARDRKIDNWKYTQAELKSTCGLHATLANGKQSNIHLKYQVVVMNSKIAVFSKLNLEINARPTSLNEASEICNLLSPKLMPGYKLELGELKVIRVA</sequence>
<dbReference type="EMBL" id="LC506465">
    <property type="protein sequence ID" value="BBO53963.1"/>
    <property type="molecule type" value="Genomic_DNA"/>
</dbReference>
<accession>A0A5K7XYG4</accession>
<protein>
    <submittedName>
        <fullName evidence="1">Uncharacterized protein</fullName>
    </submittedName>
</protein>
<evidence type="ECO:0000313" key="1">
    <source>
        <dbReference type="EMBL" id="BBO53963.1"/>
    </source>
</evidence>